<reference evidence="13 14" key="1">
    <citation type="submission" date="2023-01" db="EMBL/GenBank/DDBJ databases">
        <title>Minimal conservation of predation-associated metabolite biosynthetic gene clusters underscores biosynthetic potential of Myxococcota including descriptions for ten novel species: Archangium lansinium sp. nov., Myxococcus landrumus sp. nov., Nannocystis bai.</title>
        <authorList>
            <person name="Ahearne A."/>
            <person name="Stevens C."/>
            <person name="Dowd S."/>
        </authorList>
    </citation>
    <scope>NUCLEOTIDE SEQUENCE [LARGE SCALE GENOMIC DNA]</scope>
    <source>
        <strain evidence="13 14">WIWO2</strain>
    </source>
</reference>
<dbReference type="InterPro" id="IPR021810">
    <property type="entry name" value="T1RH-like_C"/>
</dbReference>
<evidence type="ECO:0000313" key="14">
    <source>
        <dbReference type="Proteomes" id="UP001217485"/>
    </source>
</evidence>
<evidence type="ECO:0000256" key="10">
    <source>
        <dbReference type="RuleBase" id="RU364115"/>
    </source>
</evidence>
<keyword evidence="3" id="KW-0540">Nuclease</keyword>
<dbReference type="CDD" id="cd18030">
    <property type="entry name" value="DEXHc_RE_I_HsdR"/>
    <property type="match status" value="1"/>
</dbReference>
<comment type="subunit">
    <text evidence="10">The type I restriction/modification system is composed of three polypeptides R, M and S.</text>
</comment>
<sequence length="1014" mass="113601">MTPPGNAWNELSLSEDPAVALLQKLGFRYVAPEILEAERESVKVPLLPSRLAKALKKLNPWLSDDNLHKAVRSVGAVQSATLIEASEEVYETLVHTRSFEQDLGDGRKSHDVRFFDFDNPTNNELLVTRQYAVKGAKKTIYPDIVVFINGIPLAVIECKSPKLGEAWKLEAIDQFSRYQELDDKYRELGAPRLFETVQVLIATCRQAAVYGTVTTPYRFFAEWKTTWPMTPEKLRALVGREPTAQDVTLAGLLAPQNLLDLVRNFVAFDPDRDTGRVVRKLCRYQQFTAVNKAIERARTAKKPDDRGGVVWHTQGSGKSLTMLWLALKLRRDPLHENPTLVLVTDRKDLDAQITGTFQACKFPNPERAESVRHLRELLSGPPGKTVLTTVQKFQELAATGGSSGKRAARKEHPVLSEAHNLFVLTDEAHRTQYGGLAANMRKALPNAAFFGFTGTPIDKKDRSTLSTFGPYIDTYTIEQAVADGATVPIFYEGRLPALRIIGNTLDALFDRVFADRSDEEREAIKKRYANEQTLAGAPKRVETICLDLLDHYAKAIQPGGFKAQVVACTRENAVLYKETLDRLHGPQSAIIISGSNKDATHLVKHHTSEEQRTALIDRFLAKDDPLKILVVCDMLLTGFDAPIEQVMYLDSPLKEHTLLQAIARVNRTADGKSYGLVIDYWGVSEALTEALEIFAPSEVKGAMTPKSDELPRLQARHAAAVRFFVRVKDKDDLDACVAVLEPEDVRAEFDAAFKRFSQSLDMLLPDPSALPYVADARWLGKIRQAAAAKFRDKKIDIADCGAKVRKLIEEAVAADGIEILVKPISLFAPELEEKLKKLKTPEARASEMEHAIRDEIHVRLDDDPVFFTSLRERLEQIIEDRKAKRIDAARELQRLEDEIRKKIRARAETAATLGLSETGLAIYGLISERKPLTAAEKTGNAYGKVDESKKELASLLEEQLEPQVSLVDWVHKDDVQREMRKRIKRQLRAAGFADDKLDATADSIVDLMKRRRGR</sequence>
<comment type="similarity">
    <text evidence="2 10">Belongs to the HsdR family.</text>
</comment>
<dbReference type="Pfam" id="PF18766">
    <property type="entry name" value="SWI2_SNF2"/>
    <property type="match status" value="1"/>
</dbReference>
<dbReference type="InterPro" id="IPR007409">
    <property type="entry name" value="Restrct_endonuc_type1_HsdR_N"/>
</dbReference>
<dbReference type="NCBIfam" id="TIGR00348">
    <property type="entry name" value="hsdR"/>
    <property type="match status" value="1"/>
</dbReference>
<keyword evidence="11" id="KW-0175">Coiled coil</keyword>
<evidence type="ECO:0000256" key="2">
    <source>
        <dbReference type="ARBA" id="ARBA00008598"/>
    </source>
</evidence>
<evidence type="ECO:0000259" key="12">
    <source>
        <dbReference type="PROSITE" id="PS51192"/>
    </source>
</evidence>
<comment type="function">
    <text evidence="10">Subunit R is required for both nuclease and ATPase activities, but not for modification.</text>
</comment>
<feature type="coiled-coil region" evidence="11">
    <location>
        <begin position="878"/>
        <end position="912"/>
    </location>
</feature>
<feature type="domain" description="Helicase ATP-binding" evidence="12">
    <location>
        <begin position="299"/>
        <end position="474"/>
    </location>
</feature>
<evidence type="ECO:0000256" key="1">
    <source>
        <dbReference type="ARBA" id="ARBA00000851"/>
    </source>
</evidence>
<evidence type="ECO:0000256" key="5">
    <source>
        <dbReference type="ARBA" id="ARBA00022747"/>
    </source>
</evidence>
<dbReference type="EC" id="3.1.21.3" evidence="10"/>
<keyword evidence="5 10" id="KW-0680">Restriction system</keyword>
<keyword evidence="4 10" id="KW-0547">Nucleotide-binding</keyword>
<dbReference type="Gene3D" id="3.90.1570.50">
    <property type="match status" value="1"/>
</dbReference>
<dbReference type="SMART" id="SM00487">
    <property type="entry name" value="DEXDc"/>
    <property type="match status" value="1"/>
</dbReference>
<dbReference type="InterPro" id="IPR004473">
    <property type="entry name" value="Restrct_endonuc_typeI_HsdR"/>
</dbReference>
<evidence type="ECO:0000256" key="9">
    <source>
        <dbReference type="ARBA" id="ARBA00023125"/>
    </source>
</evidence>
<evidence type="ECO:0000256" key="4">
    <source>
        <dbReference type="ARBA" id="ARBA00022741"/>
    </source>
</evidence>
<dbReference type="CDD" id="cd22332">
    <property type="entry name" value="HsdR_N"/>
    <property type="match status" value="1"/>
</dbReference>
<protein>
    <recommendedName>
        <fullName evidence="10">Type I restriction enzyme endonuclease subunit</fullName>
        <shortName evidence="10">R protein</shortName>
        <ecNumber evidence="10">3.1.21.3</ecNumber>
    </recommendedName>
</protein>
<organism evidence="13 14">
    <name type="scientific">Sorangium atrum</name>
    <dbReference type="NCBI Taxonomy" id="2995308"/>
    <lineage>
        <taxon>Bacteria</taxon>
        <taxon>Pseudomonadati</taxon>
        <taxon>Myxococcota</taxon>
        <taxon>Polyangia</taxon>
        <taxon>Polyangiales</taxon>
        <taxon>Polyangiaceae</taxon>
        <taxon>Sorangium</taxon>
    </lineage>
</organism>
<comment type="caution">
    <text evidence="13">The sequence shown here is derived from an EMBL/GenBank/DDBJ whole genome shotgun (WGS) entry which is preliminary data.</text>
</comment>
<dbReference type="RefSeq" id="WP_272095848.1">
    <property type="nucleotide sequence ID" value="NZ_JAQNDK010000001.1"/>
</dbReference>
<comment type="catalytic activity">
    <reaction evidence="1 10">
        <text>Endonucleolytic cleavage of DNA to give random double-stranded fragments with terminal 5'-phosphates, ATP is simultaneously hydrolyzed.</text>
        <dbReference type="EC" id="3.1.21.3"/>
    </reaction>
</comment>
<proteinExistence type="inferred from homology"/>
<evidence type="ECO:0000256" key="3">
    <source>
        <dbReference type="ARBA" id="ARBA00022722"/>
    </source>
</evidence>
<keyword evidence="8 10" id="KW-0067">ATP-binding</keyword>
<dbReference type="InterPro" id="IPR014001">
    <property type="entry name" value="Helicase_ATP-bd"/>
</dbReference>
<evidence type="ECO:0000313" key="13">
    <source>
        <dbReference type="EMBL" id="MDC0678986.1"/>
    </source>
</evidence>
<dbReference type="Gene3D" id="3.40.50.300">
    <property type="entry name" value="P-loop containing nucleotide triphosphate hydrolases"/>
    <property type="match status" value="2"/>
</dbReference>
<dbReference type="InterPro" id="IPR040980">
    <property type="entry name" value="SWI2_SNF2"/>
</dbReference>
<dbReference type="GO" id="GO:0004519">
    <property type="term" value="F:endonuclease activity"/>
    <property type="evidence" value="ECO:0007669"/>
    <property type="project" value="UniProtKB-KW"/>
</dbReference>
<gene>
    <name evidence="13" type="ORF">POL72_14670</name>
</gene>
<keyword evidence="6 13" id="KW-0255">Endonuclease</keyword>
<dbReference type="InterPro" id="IPR027417">
    <property type="entry name" value="P-loop_NTPase"/>
</dbReference>
<keyword evidence="7 10" id="KW-0378">Hydrolase</keyword>
<dbReference type="SUPFAM" id="SSF52540">
    <property type="entry name" value="P-loop containing nucleoside triphosphate hydrolases"/>
    <property type="match status" value="2"/>
</dbReference>
<dbReference type="EMBL" id="JAQNDK010000001">
    <property type="protein sequence ID" value="MDC0678986.1"/>
    <property type="molecule type" value="Genomic_DNA"/>
</dbReference>
<dbReference type="PROSITE" id="PS51192">
    <property type="entry name" value="HELICASE_ATP_BIND_1"/>
    <property type="match status" value="1"/>
</dbReference>
<dbReference type="CDD" id="cd18800">
    <property type="entry name" value="SF2_C_EcoR124I-like"/>
    <property type="match status" value="1"/>
</dbReference>
<evidence type="ECO:0000256" key="8">
    <source>
        <dbReference type="ARBA" id="ARBA00022840"/>
    </source>
</evidence>
<evidence type="ECO:0000256" key="6">
    <source>
        <dbReference type="ARBA" id="ARBA00022759"/>
    </source>
</evidence>
<dbReference type="Proteomes" id="UP001217485">
    <property type="component" value="Unassembled WGS sequence"/>
</dbReference>
<dbReference type="Pfam" id="PF04313">
    <property type="entry name" value="HSDR_N"/>
    <property type="match status" value="1"/>
</dbReference>
<dbReference type="InterPro" id="IPR051268">
    <property type="entry name" value="Type-I_R_enzyme_R_subunit"/>
</dbReference>
<name>A0ABT5BXZ1_9BACT</name>
<dbReference type="Pfam" id="PF11867">
    <property type="entry name" value="T1RH-like_C"/>
    <property type="match status" value="1"/>
</dbReference>
<accession>A0ABT5BXZ1</accession>
<dbReference type="Pfam" id="PF22679">
    <property type="entry name" value="T1R_D3-like"/>
    <property type="match status" value="1"/>
</dbReference>
<evidence type="ECO:0000256" key="7">
    <source>
        <dbReference type="ARBA" id="ARBA00022801"/>
    </source>
</evidence>
<evidence type="ECO:0000256" key="11">
    <source>
        <dbReference type="SAM" id="Coils"/>
    </source>
</evidence>
<keyword evidence="14" id="KW-1185">Reference proteome</keyword>
<dbReference type="InterPro" id="IPR055180">
    <property type="entry name" value="HsdR_RecA-like_helicase_dom_2"/>
</dbReference>
<dbReference type="PANTHER" id="PTHR30195:SF15">
    <property type="entry name" value="TYPE I RESTRICTION ENZYME HINDI ENDONUCLEASE SUBUNIT"/>
    <property type="match status" value="1"/>
</dbReference>
<keyword evidence="9 10" id="KW-0238">DNA-binding</keyword>
<dbReference type="PANTHER" id="PTHR30195">
    <property type="entry name" value="TYPE I SITE-SPECIFIC DEOXYRIBONUCLEASE PROTEIN SUBUNIT M AND R"/>
    <property type="match status" value="1"/>
</dbReference>